<feature type="transmembrane region" description="Helical" evidence="8">
    <location>
        <begin position="249"/>
        <end position="271"/>
    </location>
</feature>
<name>A0A4R5PJB3_9HYPH</name>
<evidence type="ECO:0000256" key="2">
    <source>
        <dbReference type="ARBA" id="ARBA00022448"/>
    </source>
</evidence>
<keyword evidence="6 8" id="KW-1133">Transmembrane helix</keyword>
<feature type="transmembrane region" description="Helical" evidence="8">
    <location>
        <begin position="304"/>
        <end position="324"/>
    </location>
</feature>
<dbReference type="GO" id="GO:0005886">
    <property type="term" value="C:plasma membrane"/>
    <property type="evidence" value="ECO:0007669"/>
    <property type="project" value="UniProtKB-SubCell"/>
</dbReference>
<comment type="subcellular location">
    <subcellularLocation>
        <location evidence="1">Cell membrane</location>
        <topology evidence="1">Multi-pass membrane protein</topology>
    </subcellularLocation>
</comment>
<evidence type="ECO:0000313" key="9">
    <source>
        <dbReference type="EMBL" id="TDH34964.1"/>
    </source>
</evidence>
<comment type="caution">
    <text evidence="9">The sequence shown here is derived from an EMBL/GenBank/DDBJ whole genome shotgun (WGS) entry which is preliminary data.</text>
</comment>
<dbReference type="Pfam" id="PF02653">
    <property type="entry name" value="BPD_transp_2"/>
    <property type="match status" value="1"/>
</dbReference>
<dbReference type="Proteomes" id="UP000295131">
    <property type="component" value="Unassembled WGS sequence"/>
</dbReference>
<keyword evidence="3" id="KW-1003">Cell membrane</keyword>
<protein>
    <submittedName>
        <fullName evidence="9">ABC transporter permease</fullName>
    </submittedName>
</protein>
<accession>A0A4R5PJB3</accession>
<dbReference type="RefSeq" id="WP_133285249.1">
    <property type="nucleotide sequence ID" value="NZ_SMSI01000003.1"/>
</dbReference>
<feature type="transmembrane region" description="Helical" evidence="8">
    <location>
        <begin position="167"/>
        <end position="194"/>
    </location>
</feature>
<evidence type="ECO:0000256" key="3">
    <source>
        <dbReference type="ARBA" id="ARBA00022475"/>
    </source>
</evidence>
<evidence type="ECO:0000256" key="1">
    <source>
        <dbReference type="ARBA" id="ARBA00004651"/>
    </source>
</evidence>
<evidence type="ECO:0000256" key="5">
    <source>
        <dbReference type="ARBA" id="ARBA00022692"/>
    </source>
</evidence>
<keyword evidence="10" id="KW-1185">Reference proteome</keyword>
<evidence type="ECO:0000256" key="7">
    <source>
        <dbReference type="ARBA" id="ARBA00023136"/>
    </source>
</evidence>
<keyword evidence="2" id="KW-0813">Transport</keyword>
<reference evidence="9 10" key="1">
    <citation type="journal article" date="2013" name="Int. J. Syst. Evol. Microbiol.">
        <title>Hoeflea suaedae sp. nov., an endophytic bacterium isolated from the root of the halophyte Suaeda maritima.</title>
        <authorList>
            <person name="Chung E.J."/>
            <person name="Park J.A."/>
            <person name="Pramanik P."/>
            <person name="Bibi F."/>
            <person name="Jeon C.O."/>
            <person name="Chung Y.R."/>
        </authorList>
    </citation>
    <scope>NUCLEOTIDE SEQUENCE [LARGE SCALE GENOMIC DNA]</scope>
    <source>
        <strain evidence="9 10">YC6898</strain>
    </source>
</reference>
<feature type="transmembrane region" description="Helical" evidence="8">
    <location>
        <begin position="22"/>
        <end position="44"/>
    </location>
</feature>
<keyword evidence="4" id="KW-0997">Cell inner membrane</keyword>
<dbReference type="CDD" id="cd06579">
    <property type="entry name" value="TM_PBP1_transp_AraH_like"/>
    <property type="match status" value="1"/>
</dbReference>
<dbReference type="AlphaFoldDB" id="A0A4R5PJB3"/>
<evidence type="ECO:0000256" key="8">
    <source>
        <dbReference type="SAM" id="Phobius"/>
    </source>
</evidence>
<evidence type="ECO:0000256" key="4">
    <source>
        <dbReference type="ARBA" id="ARBA00022519"/>
    </source>
</evidence>
<feature type="transmembrane region" description="Helical" evidence="8">
    <location>
        <begin position="278"/>
        <end position="298"/>
    </location>
</feature>
<feature type="transmembrane region" description="Helical" evidence="8">
    <location>
        <begin position="56"/>
        <end position="75"/>
    </location>
</feature>
<dbReference type="EMBL" id="SMSI01000003">
    <property type="protein sequence ID" value="TDH34964.1"/>
    <property type="molecule type" value="Genomic_DNA"/>
</dbReference>
<dbReference type="GO" id="GO:0022857">
    <property type="term" value="F:transmembrane transporter activity"/>
    <property type="evidence" value="ECO:0007669"/>
    <property type="project" value="InterPro"/>
</dbReference>
<feature type="transmembrane region" description="Helical" evidence="8">
    <location>
        <begin position="87"/>
        <end position="117"/>
    </location>
</feature>
<proteinExistence type="predicted"/>
<keyword evidence="5 8" id="KW-0812">Transmembrane</keyword>
<dbReference type="InterPro" id="IPR001851">
    <property type="entry name" value="ABC_transp_permease"/>
</dbReference>
<organism evidence="9 10">
    <name type="scientific">Pseudohoeflea suaedae</name>
    <dbReference type="NCBI Taxonomy" id="877384"/>
    <lineage>
        <taxon>Bacteria</taxon>
        <taxon>Pseudomonadati</taxon>
        <taxon>Pseudomonadota</taxon>
        <taxon>Alphaproteobacteria</taxon>
        <taxon>Hyphomicrobiales</taxon>
        <taxon>Rhizobiaceae</taxon>
        <taxon>Pseudohoeflea</taxon>
    </lineage>
</organism>
<dbReference type="PANTHER" id="PTHR32196:SF21">
    <property type="entry name" value="ABC TRANSPORTER PERMEASE PROTEIN YPHD-RELATED"/>
    <property type="match status" value="1"/>
</dbReference>
<dbReference type="OrthoDB" id="5083725at2"/>
<keyword evidence="7 8" id="KW-0472">Membrane</keyword>
<gene>
    <name evidence="9" type="ORF">E2A64_14670</name>
</gene>
<dbReference type="PANTHER" id="PTHR32196">
    <property type="entry name" value="ABC TRANSPORTER PERMEASE PROTEIN YPHD-RELATED-RELATED"/>
    <property type="match status" value="1"/>
</dbReference>
<evidence type="ECO:0000256" key="6">
    <source>
        <dbReference type="ARBA" id="ARBA00022989"/>
    </source>
</evidence>
<sequence length="329" mass="34642">MTNQTDTAVRESRFSLEAASNYAVIVAFVAVVIFFTFAAPGFMTGENIFNLISNKVVLLAIVALGMTIVIGAGGIDLSVGVSIDLSSMIFIMMIAAGYMGAFAVMGGLGAAFCVGLLNAFLINKLKINPFLATLGVLFIGKSIQQLSTQGGVPIYLTRAEYAAPFDAIARTSLLGIPTPMIILVICIIGVYLALHRSVFGRYVAALGAQADVARYSGIRVPMHMSIVFISCAVLSGITGILLSSTVRSYVPLAGDAFLLDAIGATFIGTAISAERRPSVLGTLIGVALLAVMRNGLLLIGWNFFWQQVGIGVLVFLVLGLSFGLRKRGE</sequence>
<evidence type="ECO:0000313" key="10">
    <source>
        <dbReference type="Proteomes" id="UP000295131"/>
    </source>
</evidence>
<feature type="transmembrane region" description="Helical" evidence="8">
    <location>
        <begin position="224"/>
        <end position="243"/>
    </location>
</feature>